<dbReference type="Pfam" id="PF21834">
    <property type="entry name" value="DUF6894"/>
    <property type="match status" value="1"/>
</dbReference>
<dbReference type="EMBL" id="JBEAAL010000017">
    <property type="protein sequence ID" value="MEQ1407325.1"/>
    <property type="molecule type" value="Genomic_DNA"/>
</dbReference>
<keyword evidence="3" id="KW-1185">Reference proteome</keyword>
<evidence type="ECO:0000313" key="3">
    <source>
        <dbReference type="Proteomes" id="UP001496627"/>
    </source>
</evidence>
<evidence type="ECO:0000259" key="1">
    <source>
        <dbReference type="Pfam" id="PF21834"/>
    </source>
</evidence>
<evidence type="ECO:0000313" key="2">
    <source>
        <dbReference type="EMBL" id="MEQ1407325.1"/>
    </source>
</evidence>
<protein>
    <recommendedName>
        <fullName evidence="1">DUF6894 domain-containing protein</fullName>
    </recommendedName>
</protein>
<feature type="domain" description="DUF6894" evidence="1">
    <location>
        <begin position="2"/>
        <end position="57"/>
    </location>
</feature>
<gene>
    <name evidence="2" type="ORF">ABK249_20540</name>
</gene>
<reference evidence="2 3" key="1">
    <citation type="submission" date="2024-05" db="EMBL/GenBank/DDBJ databases">
        <title>Neorhizobium sp. Rsf11, a plant growth promoting and heavy metal resistant PAH-degrader.</title>
        <authorList>
            <person name="Golubev S.N."/>
            <person name="Muratova A.Y."/>
            <person name="Markelova M.I."/>
        </authorList>
    </citation>
    <scope>NUCLEOTIDE SEQUENCE [LARGE SCALE GENOMIC DNA]</scope>
    <source>
        <strain evidence="2 3">Rsf11</strain>
    </source>
</reference>
<proteinExistence type="predicted"/>
<dbReference type="InterPro" id="IPR054189">
    <property type="entry name" value="DUF6894"/>
</dbReference>
<accession>A0ABV0M633</accession>
<comment type="caution">
    <text evidence="2">The sequence shown here is derived from an EMBL/GenBank/DDBJ whole genome shotgun (WGS) entry which is preliminary data.</text>
</comment>
<sequence>MVDPLGVECVTLEAAVADTTAEIRATVAQHLLRGEPLPLMRVNIMDDAGRLLTSISVADALKDVLPSCFVSHGQMLEIRH</sequence>
<dbReference type="Proteomes" id="UP001496627">
    <property type="component" value="Unassembled WGS sequence"/>
</dbReference>
<organism evidence="2 3">
    <name type="scientific">Neorhizobium phenanthreniclasticum</name>
    <dbReference type="NCBI Taxonomy" id="3157917"/>
    <lineage>
        <taxon>Bacteria</taxon>
        <taxon>Pseudomonadati</taxon>
        <taxon>Pseudomonadota</taxon>
        <taxon>Alphaproteobacteria</taxon>
        <taxon>Hyphomicrobiales</taxon>
        <taxon>Rhizobiaceae</taxon>
        <taxon>Rhizobium/Agrobacterium group</taxon>
        <taxon>Neorhizobium</taxon>
    </lineage>
</organism>
<dbReference type="RefSeq" id="WP_037146563.1">
    <property type="nucleotide sequence ID" value="NZ_JBEAAL010000017.1"/>
</dbReference>
<name>A0ABV0M633_9HYPH</name>